<dbReference type="AlphaFoldDB" id="A0A5J4UH27"/>
<evidence type="ECO:0000256" key="1">
    <source>
        <dbReference type="ARBA" id="ARBA00022679"/>
    </source>
</evidence>
<dbReference type="GO" id="GO:0005524">
    <property type="term" value="F:ATP binding"/>
    <property type="evidence" value="ECO:0007669"/>
    <property type="project" value="UniProtKB-KW"/>
</dbReference>
<evidence type="ECO:0000256" key="2">
    <source>
        <dbReference type="ARBA" id="ARBA00022741"/>
    </source>
</evidence>
<evidence type="ECO:0000256" key="3">
    <source>
        <dbReference type="ARBA" id="ARBA00022777"/>
    </source>
</evidence>
<dbReference type="SMART" id="SM00220">
    <property type="entry name" value="S_TKc"/>
    <property type="match status" value="1"/>
</dbReference>
<dbReference type="PANTHER" id="PTHR24348:SF22">
    <property type="entry name" value="NON-SPECIFIC SERINE_THREONINE PROTEIN KINASE"/>
    <property type="match status" value="1"/>
</dbReference>
<organism evidence="6 7">
    <name type="scientific">Streblomastix strix</name>
    <dbReference type="NCBI Taxonomy" id="222440"/>
    <lineage>
        <taxon>Eukaryota</taxon>
        <taxon>Metamonada</taxon>
        <taxon>Preaxostyla</taxon>
        <taxon>Oxymonadida</taxon>
        <taxon>Streblomastigidae</taxon>
        <taxon>Streblomastix</taxon>
    </lineage>
</organism>
<sequence>MEFANMKTLSFIARQRNISLPQCTFRALMKQILKGLSVFHAAGLVHHDIKCSNILMHCPLGSGRVHAKISDFGLAYKKDVVDDRIQIAGTLFNMAPEMFKVPPNQDQSSDVYALGVVFYRLQVHEYPVKESSTELQRKVMNELESIERPKEITDNLLWNLLSKMLEFDPTKRITAADALLDPYFTSPEAIADISKEQKDMASKAVAAELNGDISITEFDKDPSYIVAETLIKQFINAESSYIQSQKTNDQGKFDLKRNNLRIDYVILT</sequence>
<dbReference type="SUPFAM" id="SSF56112">
    <property type="entry name" value="Protein kinase-like (PK-like)"/>
    <property type="match status" value="1"/>
</dbReference>
<dbReference type="GO" id="GO:0010506">
    <property type="term" value="P:regulation of autophagy"/>
    <property type="evidence" value="ECO:0007669"/>
    <property type="project" value="InterPro"/>
</dbReference>
<evidence type="ECO:0000313" key="6">
    <source>
        <dbReference type="EMBL" id="KAA6368845.1"/>
    </source>
</evidence>
<dbReference type="InterPro" id="IPR045269">
    <property type="entry name" value="Atg1-like"/>
</dbReference>
<keyword evidence="2" id="KW-0547">Nucleotide-binding</keyword>
<evidence type="ECO:0000259" key="5">
    <source>
        <dbReference type="PROSITE" id="PS50011"/>
    </source>
</evidence>
<dbReference type="PROSITE" id="PS50011">
    <property type="entry name" value="PROTEIN_KINASE_DOM"/>
    <property type="match status" value="1"/>
</dbReference>
<keyword evidence="3" id="KW-0418">Kinase</keyword>
<protein>
    <recommendedName>
        <fullName evidence="5">Protein kinase domain-containing protein</fullName>
    </recommendedName>
</protein>
<dbReference type="EMBL" id="SNRW01016941">
    <property type="protein sequence ID" value="KAA6368845.1"/>
    <property type="molecule type" value="Genomic_DNA"/>
</dbReference>
<dbReference type="Pfam" id="PF00069">
    <property type="entry name" value="Pkinase"/>
    <property type="match status" value="1"/>
</dbReference>
<gene>
    <name evidence="6" type="ORF">EZS28_035628</name>
</gene>
<accession>A0A5J4UH27</accession>
<keyword evidence="1" id="KW-0808">Transferase</keyword>
<evidence type="ECO:0000256" key="4">
    <source>
        <dbReference type="ARBA" id="ARBA00022840"/>
    </source>
</evidence>
<reference evidence="6 7" key="1">
    <citation type="submission" date="2019-03" db="EMBL/GenBank/DDBJ databases">
        <title>Single cell metagenomics reveals metabolic interactions within the superorganism composed of flagellate Streblomastix strix and complex community of Bacteroidetes bacteria on its surface.</title>
        <authorList>
            <person name="Treitli S.C."/>
            <person name="Kolisko M."/>
            <person name="Husnik F."/>
            <person name="Keeling P."/>
            <person name="Hampl V."/>
        </authorList>
    </citation>
    <scope>NUCLEOTIDE SEQUENCE [LARGE SCALE GENOMIC DNA]</scope>
    <source>
        <strain evidence="6">ST1C</strain>
    </source>
</reference>
<dbReference type="InterPro" id="IPR008271">
    <property type="entry name" value="Ser/Thr_kinase_AS"/>
</dbReference>
<evidence type="ECO:0000313" key="7">
    <source>
        <dbReference type="Proteomes" id="UP000324800"/>
    </source>
</evidence>
<dbReference type="PROSITE" id="PS00108">
    <property type="entry name" value="PROTEIN_KINASE_ST"/>
    <property type="match status" value="1"/>
</dbReference>
<dbReference type="Gene3D" id="1.10.510.10">
    <property type="entry name" value="Transferase(Phosphotransferase) domain 1"/>
    <property type="match status" value="1"/>
</dbReference>
<name>A0A5J4UH27_9EUKA</name>
<dbReference type="GO" id="GO:0000045">
    <property type="term" value="P:autophagosome assembly"/>
    <property type="evidence" value="ECO:0007669"/>
    <property type="project" value="TreeGrafter"/>
</dbReference>
<proteinExistence type="predicted"/>
<keyword evidence="4" id="KW-0067">ATP-binding</keyword>
<dbReference type="GO" id="GO:0005776">
    <property type="term" value="C:autophagosome"/>
    <property type="evidence" value="ECO:0007669"/>
    <property type="project" value="TreeGrafter"/>
</dbReference>
<dbReference type="Proteomes" id="UP000324800">
    <property type="component" value="Unassembled WGS sequence"/>
</dbReference>
<dbReference type="InterPro" id="IPR011009">
    <property type="entry name" value="Kinase-like_dom_sf"/>
</dbReference>
<dbReference type="GO" id="GO:0016020">
    <property type="term" value="C:membrane"/>
    <property type="evidence" value="ECO:0007669"/>
    <property type="project" value="TreeGrafter"/>
</dbReference>
<comment type="caution">
    <text evidence="6">The sequence shown here is derived from an EMBL/GenBank/DDBJ whole genome shotgun (WGS) entry which is preliminary data.</text>
</comment>
<dbReference type="PANTHER" id="PTHR24348">
    <property type="entry name" value="SERINE/THREONINE-PROTEIN KINASE UNC-51-RELATED"/>
    <property type="match status" value="1"/>
</dbReference>
<dbReference type="GO" id="GO:0005829">
    <property type="term" value="C:cytosol"/>
    <property type="evidence" value="ECO:0007669"/>
    <property type="project" value="TreeGrafter"/>
</dbReference>
<dbReference type="GO" id="GO:0000407">
    <property type="term" value="C:phagophore assembly site"/>
    <property type="evidence" value="ECO:0007669"/>
    <property type="project" value="TreeGrafter"/>
</dbReference>
<feature type="domain" description="Protein kinase" evidence="5">
    <location>
        <begin position="1"/>
        <end position="184"/>
    </location>
</feature>
<dbReference type="InterPro" id="IPR000719">
    <property type="entry name" value="Prot_kinase_dom"/>
</dbReference>
<dbReference type="GO" id="GO:0004674">
    <property type="term" value="F:protein serine/threonine kinase activity"/>
    <property type="evidence" value="ECO:0007669"/>
    <property type="project" value="InterPro"/>
</dbReference>